<dbReference type="STRING" id="225324.SAMN02745126_03611"/>
<dbReference type="Pfam" id="PF13404">
    <property type="entry name" value="HTH_AsnC-type"/>
    <property type="match status" value="1"/>
</dbReference>
<dbReference type="SUPFAM" id="SSF54909">
    <property type="entry name" value="Dimeric alpha+beta barrel"/>
    <property type="match status" value="1"/>
</dbReference>
<name>A0A1T4R648_9HYPH</name>
<dbReference type="CDD" id="cd00090">
    <property type="entry name" value="HTH_ARSR"/>
    <property type="match status" value="1"/>
</dbReference>
<reference evidence="6" key="1">
    <citation type="submission" date="2017-02" db="EMBL/GenBank/DDBJ databases">
        <authorList>
            <person name="Varghese N."/>
            <person name="Submissions S."/>
        </authorList>
    </citation>
    <scope>NUCLEOTIDE SEQUENCE [LARGE SCALE GENOMIC DNA]</scope>
    <source>
        <strain evidence="6">ATCC 27094</strain>
    </source>
</reference>
<dbReference type="PROSITE" id="PS50956">
    <property type="entry name" value="HTH_ASNC_2"/>
    <property type="match status" value="1"/>
</dbReference>
<dbReference type="InterPro" id="IPR019888">
    <property type="entry name" value="Tscrpt_reg_AsnC-like"/>
</dbReference>
<dbReference type="SMART" id="SM00344">
    <property type="entry name" value="HTH_ASNC"/>
    <property type="match status" value="1"/>
</dbReference>
<evidence type="ECO:0000313" key="6">
    <source>
        <dbReference type="Proteomes" id="UP000190092"/>
    </source>
</evidence>
<dbReference type="GO" id="GO:0043565">
    <property type="term" value="F:sequence-specific DNA binding"/>
    <property type="evidence" value="ECO:0007669"/>
    <property type="project" value="InterPro"/>
</dbReference>
<dbReference type="PANTHER" id="PTHR30154">
    <property type="entry name" value="LEUCINE-RESPONSIVE REGULATORY PROTEIN"/>
    <property type="match status" value="1"/>
</dbReference>
<sequence length="163" mass="18386">MDAIDRKIVALLQEDASLSLAQIAHRVGLSQSPCWKRIQRLEKTGVILKRVALVSPEAIGQGLTVFVSIESGDHSSAWLSKFAQTVTAMPEVMEFYRMAGDIDYMLRVAVPNMQAFDTFYKKLIDSMPLKNVTSRFAMERIKSTTAYPIPLEPRNLRDPKKKI</sequence>
<dbReference type="InterPro" id="IPR000485">
    <property type="entry name" value="AsnC-type_HTH_dom"/>
</dbReference>
<keyword evidence="1" id="KW-0805">Transcription regulation</keyword>
<protein>
    <submittedName>
        <fullName evidence="5">Lrp/AsnC family transcriptional regulator</fullName>
    </submittedName>
</protein>
<evidence type="ECO:0000256" key="3">
    <source>
        <dbReference type="ARBA" id="ARBA00023163"/>
    </source>
</evidence>
<dbReference type="PROSITE" id="PS00519">
    <property type="entry name" value="HTH_ASNC_1"/>
    <property type="match status" value="1"/>
</dbReference>
<keyword evidence="2" id="KW-0238">DNA-binding</keyword>
<evidence type="ECO:0000256" key="1">
    <source>
        <dbReference type="ARBA" id="ARBA00023015"/>
    </source>
</evidence>
<gene>
    <name evidence="5" type="ORF">SAMN02745126_03611</name>
</gene>
<feature type="domain" description="HTH asnC-type" evidence="4">
    <location>
        <begin position="1"/>
        <end position="62"/>
    </location>
</feature>
<dbReference type="EMBL" id="FUWJ01000004">
    <property type="protein sequence ID" value="SKA11357.1"/>
    <property type="molecule type" value="Genomic_DNA"/>
</dbReference>
<dbReference type="SUPFAM" id="SSF46785">
    <property type="entry name" value="Winged helix' DNA-binding domain"/>
    <property type="match status" value="1"/>
</dbReference>
<dbReference type="InterPro" id="IPR036388">
    <property type="entry name" value="WH-like_DNA-bd_sf"/>
</dbReference>
<dbReference type="GO" id="GO:0005829">
    <property type="term" value="C:cytosol"/>
    <property type="evidence" value="ECO:0007669"/>
    <property type="project" value="TreeGrafter"/>
</dbReference>
<accession>A0A1T4R648</accession>
<dbReference type="InterPro" id="IPR011991">
    <property type="entry name" value="ArsR-like_HTH"/>
</dbReference>
<dbReference type="PRINTS" id="PR00033">
    <property type="entry name" value="HTHASNC"/>
</dbReference>
<dbReference type="Gene3D" id="1.10.10.10">
    <property type="entry name" value="Winged helix-like DNA-binding domain superfamily/Winged helix DNA-binding domain"/>
    <property type="match status" value="1"/>
</dbReference>
<dbReference type="InterPro" id="IPR019887">
    <property type="entry name" value="Tscrpt_reg_AsnC/Lrp_C"/>
</dbReference>
<dbReference type="Pfam" id="PF01037">
    <property type="entry name" value="AsnC_trans_reg"/>
    <property type="match status" value="1"/>
</dbReference>
<evidence type="ECO:0000259" key="4">
    <source>
        <dbReference type="PROSITE" id="PS50956"/>
    </source>
</evidence>
<dbReference type="Proteomes" id="UP000190092">
    <property type="component" value="Unassembled WGS sequence"/>
</dbReference>
<keyword evidence="3" id="KW-0804">Transcription</keyword>
<dbReference type="GO" id="GO:0006355">
    <property type="term" value="P:regulation of DNA-templated transcription"/>
    <property type="evidence" value="ECO:0007669"/>
    <property type="project" value="UniProtKB-ARBA"/>
</dbReference>
<organism evidence="5 6">
    <name type="scientific">Enhydrobacter aerosaccus</name>
    <dbReference type="NCBI Taxonomy" id="225324"/>
    <lineage>
        <taxon>Bacteria</taxon>
        <taxon>Pseudomonadati</taxon>
        <taxon>Pseudomonadota</taxon>
        <taxon>Alphaproteobacteria</taxon>
        <taxon>Hyphomicrobiales</taxon>
        <taxon>Enhydrobacter</taxon>
    </lineage>
</organism>
<dbReference type="AlphaFoldDB" id="A0A1T4R648"/>
<dbReference type="InterPro" id="IPR019885">
    <property type="entry name" value="Tscrpt_reg_HTH_AsnC-type_CS"/>
</dbReference>
<dbReference type="PANTHER" id="PTHR30154:SF17">
    <property type="entry name" value="DNA-BINDING TRANSCRIPTIONAL ACTIVATOR DECR"/>
    <property type="match status" value="1"/>
</dbReference>
<keyword evidence="6" id="KW-1185">Reference proteome</keyword>
<dbReference type="InterPro" id="IPR036390">
    <property type="entry name" value="WH_DNA-bd_sf"/>
</dbReference>
<dbReference type="Gene3D" id="3.30.70.920">
    <property type="match status" value="1"/>
</dbReference>
<dbReference type="OrthoDB" id="9813313at2"/>
<dbReference type="RefSeq" id="WP_085935297.1">
    <property type="nucleotide sequence ID" value="NZ_FUWJ01000004.1"/>
</dbReference>
<dbReference type="GO" id="GO:0043200">
    <property type="term" value="P:response to amino acid"/>
    <property type="evidence" value="ECO:0007669"/>
    <property type="project" value="TreeGrafter"/>
</dbReference>
<evidence type="ECO:0000313" key="5">
    <source>
        <dbReference type="EMBL" id="SKA11357.1"/>
    </source>
</evidence>
<evidence type="ECO:0000256" key="2">
    <source>
        <dbReference type="ARBA" id="ARBA00023125"/>
    </source>
</evidence>
<dbReference type="InterPro" id="IPR011008">
    <property type="entry name" value="Dimeric_a/b-barrel"/>
</dbReference>
<proteinExistence type="predicted"/>